<feature type="region of interest" description="Disordered" evidence="1">
    <location>
        <begin position="142"/>
        <end position="166"/>
    </location>
</feature>
<evidence type="ECO:0000313" key="2">
    <source>
        <dbReference type="EMBL" id="KAG7348024.1"/>
    </source>
</evidence>
<proteinExistence type="predicted"/>
<name>A0A9K3KRN3_9STRA</name>
<gene>
    <name evidence="2" type="ORF">IV203_016729</name>
</gene>
<dbReference type="CDD" id="cd22744">
    <property type="entry name" value="OTU"/>
    <property type="match status" value="1"/>
</dbReference>
<comment type="caution">
    <text evidence="2">The sequence shown here is derived from an EMBL/GenBank/DDBJ whole genome shotgun (WGS) entry which is preliminary data.</text>
</comment>
<reference evidence="2" key="1">
    <citation type="journal article" date="2021" name="Sci. Rep.">
        <title>Diploid genomic architecture of Nitzschia inconspicua, an elite biomass production diatom.</title>
        <authorList>
            <person name="Oliver A."/>
            <person name="Podell S."/>
            <person name="Pinowska A."/>
            <person name="Traller J.C."/>
            <person name="Smith S.R."/>
            <person name="McClure R."/>
            <person name="Beliaev A."/>
            <person name="Bohutskyi P."/>
            <person name="Hill E.A."/>
            <person name="Rabines A."/>
            <person name="Zheng H."/>
            <person name="Allen L.Z."/>
            <person name="Kuo A."/>
            <person name="Grigoriev I.V."/>
            <person name="Allen A.E."/>
            <person name="Hazlebeck D."/>
            <person name="Allen E.E."/>
        </authorList>
    </citation>
    <scope>NUCLEOTIDE SEQUENCE</scope>
    <source>
        <strain evidence="2">Hildebrandi</strain>
    </source>
</reference>
<dbReference type="Proteomes" id="UP000693970">
    <property type="component" value="Unassembled WGS sequence"/>
</dbReference>
<dbReference type="EMBL" id="JAGRRH010000020">
    <property type="protein sequence ID" value="KAG7348024.1"/>
    <property type="molecule type" value="Genomic_DNA"/>
</dbReference>
<sequence>MGSFFDFDEYDDGIVFPSFAFGRHLLPAAGMIRPSFAESYVPFRWENDIEHVLSDSHQLFFDAWALPNQSRFNSRPGSTKKYQLSTTPRGISSTFLLPFLRNGPDENVQWQSGNLDADSLALSDPQRKRKRYHVRTIPVHTESTNEDETCQQKLKTDSTGNEDTKTSLAMSTIPKWPFALTRLRNTQVRESIQSFFRYLWDVPADGNCGYYVLFDLLQQHGFLPLHCETVTDLRRCIYDYALQHKQSLLAKDSYFIKLGYWKVSHDHDGSLAEQIFYQDISRIYKDDVKYEGGCEHEFWMNANIVMPLVALRFGINVWLLSADGDPWYDQDTGRELLDKPYTTMYTLTKEGTVSREIVEGTVAFPLESPQDASLANRTTAYVIHVEGNHYIGARR</sequence>
<protein>
    <recommendedName>
        <fullName evidence="4">OTU domain-containing protein</fullName>
    </recommendedName>
</protein>
<keyword evidence="3" id="KW-1185">Reference proteome</keyword>
<evidence type="ECO:0008006" key="4">
    <source>
        <dbReference type="Google" id="ProtNLM"/>
    </source>
</evidence>
<feature type="compositionally biased region" description="Polar residues" evidence="1">
    <location>
        <begin position="151"/>
        <end position="166"/>
    </location>
</feature>
<evidence type="ECO:0000313" key="3">
    <source>
        <dbReference type="Proteomes" id="UP000693970"/>
    </source>
</evidence>
<reference evidence="2" key="2">
    <citation type="submission" date="2021-04" db="EMBL/GenBank/DDBJ databases">
        <authorList>
            <person name="Podell S."/>
        </authorList>
    </citation>
    <scope>NUCLEOTIDE SEQUENCE</scope>
    <source>
        <strain evidence="2">Hildebrandi</strain>
    </source>
</reference>
<accession>A0A9K3KRN3</accession>
<dbReference type="AlphaFoldDB" id="A0A9K3KRN3"/>
<organism evidence="2 3">
    <name type="scientific">Nitzschia inconspicua</name>
    <dbReference type="NCBI Taxonomy" id="303405"/>
    <lineage>
        <taxon>Eukaryota</taxon>
        <taxon>Sar</taxon>
        <taxon>Stramenopiles</taxon>
        <taxon>Ochrophyta</taxon>
        <taxon>Bacillariophyta</taxon>
        <taxon>Bacillariophyceae</taxon>
        <taxon>Bacillariophycidae</taxon>
        <taxon>Bacillariales</taxon>
        <taxon>Bacillariaceae</taxon>
        <taxon>Nitzschia</taxon>
    </lineage>
</organism>
<evidence type="ECO:0000256" key="1">
    <source>
        <dbReference type="SAM" id="MobiDB-lite"/>
    </source>
</evidence>